<feature type="compositionally biased region" description="Basic and acidic residues" evidence="1">
    <location>
        <begin position="161"/>
        <end position="177"/>
    </location>
</feature>
<reference evidence="2 3" key="1">
    <citation type="submission" date="2018-10" db="EMBL/GenBank/DDBJ databases">
        <title>Sequencing the genomes of 1000 actinobacteria strains.</title>
        <authorList>
            <person name="Klenk H.-P."/>
        </authorList>
    </citation>
    <scope>NUCLEOTIDE SEQUENCE [LARGE SCALE GENOMIC DNA]</scope>
    <source>
        <strain evidence="2 3">DSM 45175</strain>
    </source>
</reference>
<organism evidence="2 3">
    <name type="scientific">Micromonospora pisi</name>
    <dbReference type="NCBI Taxonomy" id="589240"/>
    <lineage>
        <taxon>Bacteria</taxon>
        <taxon>Bacillati</taxon>
        <taxon>Actinomycetota</taxon>
        <taxon>Actinomycetes</taxon>
        <taxon>Micromonosporales</taxon>
        <taxon>Micromonosporaceae</taxon>
        <taxon>Micromonospora</taxon>
    </lineage>
</organism>
<comment type="caution">
    <text evidence="2">The sequence shown here is derived from an EMBL/GenBank/DDBJ whole genome shotgun (WGS) entry which is preliminary data.</text>
</comment>
<name>A0A495JV24_9ACTN</name>
<dbReference type="AlphaFoldDB" id="A0A495JV24"/>
<protein>
    <submittedName>
        <fullName evidence="2">Uncharacterized protein</fullName>
    </submittedName>
</protein>
<evidence type="ECO:0000256" key="1">
    <source>
        <dbReference type="SAM" id="MobiDB-lite"/>
    </source>
</evidence>
<proteinExistence type="predicted"/>
<dbReference type="EMBL" id="RBKT01000001">
    <property type="protein sequence ID" value="RKR92681.1"/>
    <property type="molecule type" value="Genomic_DNA"/>
</dbReference>
<keyword evidence="3" id="KW-1185">Reference proteome</keyword>
<evidence type="ECO:0000313" key="2">
    <source>
        <dbReference type="EMBL" id="RKR92681.1"/>
    </source>
</evidence>
<accession>A0A495JV24</accession>
<dbReference type="Proteomes" id="UP000277671">
    <property type="component" value="Unassembled WGS sequence"/>
</dbReference>
<dbReference type="RefSeq" id="WP_170208805.1">
    <property type="nucleotide sequence ID" value="NZ_RBKT01000001.1"/>
</dbReference>
<feature type="region of interest" description="Disordered" evidence="1">
    <location>
        <begin position="145"/>
        <end position="177"/>
    </location>
</feature>
<evidence type="ECO:0000313" key="3">
    <source>
        <dbReference type="Proteomes" id="UP000277671"/>
    </source>
</evidence>
<sequence>MTEKLSTDPGYRLAYTVEHEHWYAKSEARILGKAPSPSIHIFKQDNNEQDAWMVLVEDISAIFGSPRIQVRVLDDMFSAFVEVAPFFEALAAEQPRDLLRVQTILDVLGFADETERQRPGARLAGHTLPAEGRIFDQGSRIREGATACSCGEPSPVLPSDNARREWHAEHKTEVRRG</sequence>
<gene>
    <name evidence="2" type="ORF">BDK92_7158</name>
</gene>